<dbReference type="AlphaFoldDB" id="A0A8U0HSX8"/>
<feature type="compositionally biased region" description="Acidic residues" evidence="1">
    <location>
        <begin position="20"/>
        <end position="29"/>
    </location>
</feature>
<keyword evidence="2" id="KW-1133">Transmembrane helix</keyword>
<evidence type="ECO:0000313" key="3">
    <source>
        <dbReference type="EMBL" id="UPV73796.1"/>
    </source>
</evidence>
<protein>
    <submittedName>
        <fullName evidence="3">Uncharacterized protein</fullName>
    </submittedName>
</protein>
<dbReference type="KEGG" id="halx:M0R89_14770"/>
<name>A0A8U0HSX8_9EURY</name>
<dbReference type="Pfam" id="PF24418">
    <property type="entry name" value="DUF7550"/>
    <property type="match status" value="1"/>
</dbReference>
<keyword evidence="2" id="KW-0812">Transmembrane</keyword>
<dbReference type="GeneID" id="72186487"/>
<keyword evidence="4" id="KW-1185">Reference proteome</keyword>
<proteinExistence type="predicted"/>
<gene>
    <name evidence="3" type="ORF">M0R89_14770</name>
</gene>
<accession>A0A8U0HSX8</accession>
<feature type="transmembrane region" description="Helical" evidence="2">
    <location>
        <begin position="57"/>
        <end position="78"/>
    </location>
</feature>
<dbReference type="Proteomes" id="UP000830729">
    <property type="component" value="Chromosome"/>
</dbReference>
<organism evidence="3 4">
    <name type="scientific">Halorussus limi</name>
    <dbReference type="NCBI Taxonomy" id="2938695"/>
    <lineage>
        <taxon>Archaea</taxon>
        <taxon>Methanobacteriati</taxon>
        <taxon>Methanobacteriota</taxon>
        <taxon>Stenosarchaea group</taxon>
        <taxon>Halobacteria</taxon>
        <taxon>Halobacteriales</taxon>
        <taxon>Haladaptataceae</taxon>
        <taxon>Halorussus</taxon>
    </lineage>
</organism>
<feature type="region of interest" description="Disordered" evidence="1">
    <location>
        <begin position="1"/>
        <end position="29"/>
    </location>
</feature>
<evidence type="ECO:0000256" key="1">
    <source>
        <dbReference type="SAM" id="MobiDB-lite"/>
    </source>
</evidence>
<sequence>MDDHDDQHVDADDSEHLDVDQDEYAEMDDHTDDIHGHEAVEMDRVTSPMQEFSSSQVGIGLAVLVVGLAVAFALPLIAA</sequence>
<dbReference type="RefSeq" id="WP_248649848.1">
    <property type="nucleotide sequence ID" value="NZ_CP096659.1"/>
</dbReference>
<evidence type="ECO:0000313" key="4">
    <source>
        <dbReference type="Proteomes" id="UP000830729"/>
    </source>
</evidence>
<reference evidence="3 4" key="1">
    <citation type="submission" date="2022-04" db="EMBL/GenBank/DDBJ databases">
        <title>Diverse halophilic archaea isolated from saline environments.</title>
        <authorList>
            <person name="Cui H.-L."/>
        </authorList>
    </citation>
    <scope>NUCLEOTIDE SEQUENCE [LARGE SCALE GENOMIC DNA]</scope>
    <source>
        <strain evidence="3 4">XZYJT49</strain>
    </source>
</reference>
<feature type="compositionally biased region" description="Basic and acidic residues" evidence="1">
    <location>
        <begin position="1"/>
        <end position="19"/>
    </location>
</feature>
<dbReference type="InterPro" id="IPR055972">
    <property type="entry name" value="DUF7550"/>
</dbReference>
<evidence type="ECO:0000256" key="2">
    <source>
        <dbReference type="SAM" id="Phobius"/>
    </source>
</evidence>
<keyword evidence="2" id="KW-0472">Membrane</keyword>
<dbReference type="EMBL" id="CP096659">
    <property type="protein sequence ID" value="UPV73796.1"/>
    <property type="molecule type" value="Genomic_DNA"/>
</dbReference>